<organism evidence="3 4">
    <name type="scientific">Labrys okinawensis</name>
    <dbReference type="NCBI Taxonomy" id="346911"/>
    <lineage>
        <taxon>Bacteria</taxon>
        <taxon>Pseudomonadati</taxon>
        <taxon>Pseudomonadota</taxon>
        <taxon>Alphaproteobacteria</taxon>
        <taxon>Hyphomicrobiales</taxon>
        <taxon>Xanthobacteraceae</taxon>
        <taxon>Labrys</taxon>
    </lineage>
</organism>
<keyword evidence="2" id="KW-0472">Membrane</keyword>
<reference evidence="3 4" key="1">
    <citation type="submission" date="2018-02" db="EMBL/GenBank/DDBJ databases">
        <title>Whole genome sequencing of endophytic bacterium.</title>
        <authorList>
            <person name="Eedara R."/>
            <person name="Podile A.R."/>
        </authorList>
    </citation>
    <scope>NUCLEOTIDE SEQUENCE [LARGE SCALE GENOMIC DNA]</scope>
    <source>
        <strain evidence="3 4">RP1T</strain>
    </source>
</reference>
<protein>
    <submittedName>
        <fullName evidence="3">Uncharacterized protein</fullName>
    </submittedName>
</protein>
<feature type="coiled-coil region" evidence="1">
    <location>
        <begin position="15"/>
        <end position="42"/>
    </location>
</feature>
<evidence type="ECO:0000256" key="2">
    <source>
        <dbReference type="SAM" id="Phobius"/>
    </source>
</evidence>
<comment type="caution">
    <text evidence="3">The sequence shown here is derived from an EMBL/GenBank/DDBJ whole genome shotgun (WGS) entry which is preliminary data.</text>
</comment>
<evidence type="ECO:0000256" key="1">
    <source>
        <dbReference type="SAM" id="Coils"/>
    </source>
</evidence>
<feature type="transmembrane region" description="Helical" evidence="2">
    <location>
        <begin position="99"/>
        <end position="117"/>
    </location>
</feature>
<evidence type="ECO:0000313" key="3">
    <source>
        <dbReference type="EMBL" id="PRH84653.1"/>
    </source>
</evidence>
<keyword evidence="1" id="KW-0175">Coiled coil</keyword>
<dbReference type="AlphaFoldDB" id="A0A2S9Q5L8"/>
<dbReference type="EMBL" id="PUEJ01000012">
    <property type="protein sequence ID" value="PRH84653.1"/>
    <property type="molecule type" value="Genomic_DNA"/>
</dbReference>
<proteinExistence type="predicted"/>
<gene>
    <name evidence="3" type="ORF">C5L14_26070</name>
</gene>
<dbReference type="PANTHER" id="PTHR35893:SF3">
    <property type="entry name" value="INNER MEMBRANE PROTEIN"/>
    <property type="match status" value="1"/>
</dbReference>
<keyword evidence="4" id="KW-1185">Reference proteome</keyword>
<dbReference type="SUPFAM" id="SSF58113">
    <property type="entry name" value="Apolipoprotein A-I"/>
    <property type="match status" value="1"/>
</dbReference>
<dbReference type="Proteomes" id="UP000237682">
    <property type="component" value="Unassembled WGS sequence"/>
</dbReference>
<evidence type="ECO:0000313" key="4">
    <source>
        <dbReference type="Proteomes" id="UP000237682"/>
    </source>
</evidence>
<dbReference type="GO" id="GO:0043022">
    <property type="term" value="F:ribosome binding"/>
    <property type="evidence" value="ECO:0007669"/>
    <property type="project" value="InterPro"/>
</dbReference>
<dbReference type="InterPro" id="IPR010279">
    <property type="entry name" value="YqjD/ElaB"/>
</dbReference>
<accession>A0A2S9Q5L8</accession>
<keyword evidence="2" id="KW-1133">Transmembrane helix</keyword>
<dbReference type="OrthoDB" id="8447445at2"/>
<name>A0A2S9Q5L8_9HYPH</name>
<dbReference type="PANTHER" id="PTHR35893">
    <property type="entry name" value="INNER MEMBRANE PROTEIN-RELATED"/>
    <property type="match status" value="1"/>
</dbReference>
<sequence>MDGDKRTAQAKADLSESLGKDLDALRAEVARLTEQLSAYVDAEKSSWSKFLSKEARHARQVLDEKVNEAGAKASELRGAAQEQVSDLQKAMLDYITRKPLQSVALAAGIGLILGLWSKGRS</sequence>
<keyword evidence="2" id="KW-0812">Transmembrane</keyword>
<dbReference type="RefSeq" id="WP_105864978.1">
    <property type="nucleotide sequence ID" value="NZ_PUEJ01000012.1"/>
</dbReference>